<organism evidence="1 2">
    <name type="scientific">Halosolutus amylolyticus</name>
    <dbReference type="NCBI Taxonomy" id="2932267"/>
    <lineage>
        <taxon>Archaea</taxon>
        <taxon>Methanobacteriati</taxon>
        <taxon>Methanobacteriota</taxon>
        <taxon>Stenosarchaea group</taxon>
        <taxon>Halobacteria</taxon>
        <taxon>Halobacteriales</taxon>
        <taxon>Natrialbaceae</taxon>
        <taxon>Halosolutus</taxon>
    </lineage>
</organism>
<evidence type="ECO:0000313" key="2">
    <source>
        <dbReference type="Proteomes" id="UP001595898"/>
    </source>
</evidence>
<dbReference type="AlphaFoldDB" id="A0ABD5PSD0"/>
<dbReference type="RefSeq" id="WP_250139865.1">
    <property type="nucleotide sequence ID" value="NZ_JALIQP010000002.1"/>
</dbReference>
<gene>
    <name evidence="1" type="ORF">ACFO5R_16130</name>
</gene>
<keyword evidence="2" id="KW-1185">Reference proteome</keyword>
<proteinExistence type="predicted"/>
<comment type="caution">
    <text evidence="1">The sequence shown here is derived from an EMBL/GenBank/DDBJ whole genome shotgun (WGS) entry which is preliminary data.</text>
</comment>
<dbReference type="EMBL" id="JBHSFA010000007">
    <property type="protein sequence ID" value="MFC4543460.1"/>
    <property type="molecule type" value="Genomic_DNA"/>
</dbReference>
<dbReference type="InterPro" id="IPR014729">
    <property type="entry name" value="Rossmann-like_a/b/a_fold"/>
</dbReference>
<dbReference type="Proteomes" id="UP001595898">
    <property type="component" value="Unassembled WGS sequence"/>
</dbReference>
<sequence length="135" mass="15047">MTRTALLVPIRYPPNTASVETVTHAIDLAEGFDDVHLFILHVNVLHRGEDVDRTELRQAVEDEIDPLANATCHVRDAYLIENAILDEAAQQDVDYVVIGESMRARWRQLLADRLGVGIDLEAALHGRLNAELVVS</sequence>
<evidence type="ECO:0000313" key="1">
    <source>
        <dbReference type="EMBL" id="MFC4543460.1"/>
    </source>
</evidence>
<reference evidence="1 2" key="1">
    <citation type="journal article" date="2019" name="Int. J. Syst. Evol. Microbiol.">
        <title>The Global Catalogue of Microorganisms (GCM) 10K type strain sequencing project: providing services to taxonomists for standard genome sequencing and annotation.</title>
        <authorList>
            <consortium name="The Broad Institute Genomics Platform"/>
            <consortium name="The Broad Institute Genome Sequencing Center for Infectious Disease"/>
            <person name="Wu L."/>
            <person name="Ma J."/>
        </authorList>
    </citation>
    <scope>NUCLEOTIDE SEQUENCE [LARGE SCALE GENOMIC DNA]</scope>
    <source>
        <strain evidence="1 2">WLHS5</strain>
    </source>
</reference>
<accession>A0ABD5PSD0</accession>
<name>A0ABD5PSD0_9EURY</name>
<protein>
    <submittedName>
        <fullName evidence="1">Universal stress family protein</fullName>
    </submittedName>
</protein>
<dbReference type="Gene3D" id="3.40.50.620">
    <property type="entry name" value="HUPs"/>
    <property type="match status" value="1"/>
</dbReference>
<dbReference type="SUPFAM" id="SSF52402">
    <property type="entry name" value="Adenine nucleotide alpha hydrolases-like"/>
    <property type="match status" value="1"/>
</dbReference>